<dbReference type="AlphaFoldDB" id="A0A133XS67"/>
<dbReference type="PROSITE" id="PS50893">
    <property type="entry name" value="ABC_TRANSPORTER_2"/>
    <property type="match status" value="2"/>
</dbReference>
<feature type="compositionally biased region" description="Low complexity" evidence="4">
    <location>
        <begin position="555"/>
        <end position="570"/>
    </location>
</feature>
<dbReference type="PANTHER" id="PTHR42855">
    <property type="entry name" value="ABC TRANSPORTER ATP-BINDING SUBUNIT"/>
    <property type="match status" value="1"/>
</dbReference>
<dbReference type="SUPFAM" id="SSF52540">
    <property type="entry name" value="P-loop containing nucleoside triphosphate hydrolases"/>
    <property type="match status" value="2"/>
</dbReference>
<keyword evidence="1" id="KW-0547">Nucleotide-binding</keyword>
<dbReference type="RefSeq" id="WP_066305774.1">
    <property type="nucleotide sequence ID" value="NZ_KQ959507.1"/>
</dbReference>
<keyword evidence="7" id="KW-1185">Reference proteome</keyword>
<evidence type="ECO:0000313" key="7">
    <source>
        <dbReference type="Proteomes" id="UP000070675"/>
    </source>
</evidence>
<evidence type="ECO:0000256" key="3">
    <source>
        <dbReference type="SAM" id="Coils"/>
    </source>
</evidence>
<gene>
    <name evidence="6" type="ORF">HMPREF3192_01012</name>
</gene>
<dbReference type="InterPro" id="IPR032781">
    <property type="entry name" value="ABC_tran_Xtn"/>
</dbReference>
<dbReference type="Proteomes" id="UP000070675">
    <property type="component" value="Unassembled WGS sequence"/>
</dbReference>
<feature type="domain" description="ABC transporter" evidence="5">
    <location>
        <begin position="287"/>
        <end position="533"/>
    </location>
</feature>
<dbReference type="InterPro" id="IPR027417">
    <property type="entry name" value="P-loop_NTPase"/>
</dbReference>
<accession>A0A133XS67</accession>
<dbReference type="OrthoDB" id="3239744at2"/>
<feature type="region of interest" description="Disordered" evidence="4">
    <location>
        <begin position="535"/>
        <end position="572"/>
    </location>
</feature>
<evidence type="ECO:0000259" key="5">
    <source>
        <dbReference type="PROSITE" id="PS50893"/>
    </source>
</evidence>
<keyword evidence="2 6" id="KW-0067">ATP-binding</keyword>
<dbReference type="Pfam" id="PF00005">
    <property type="entry name" value="ABC_tran"/>
    <property type="match status" value="2"/>
</dbReference>
<name>A0A133XS67_9ACTN</name>
<comment type="caution">
    <text evidence="6">The sequence shown here is derived from an EMBL/GenBank/DDBJ whole genome shotgun (WGS) entry which is preliminary data.</text>
</comment>
<evidence type="ECO:0000256" key="1">
    <source>
        <dbReference type="ARBA" id="ARBA00022741"/>
    </source>
</evidence>
<dbReference type="GO" id="GO:0005524">
    <property type="term" value="F:ATP binding"/>
    <property type="evidence" value="ECO:0007669"/>
    <property type="project" value="UniProtKB-KW"/>
</dbReference>
<feature type="coiled-coil region" evidence="3">
    <location>
        <begin position="582"/>
        <end position="648"/>
    </location>
</feature>
<dbReference type="CDD" id="cd03221">
    <property type="entry name" value="ABCF_EF-3"/>
    <property type="match status" value="2"/>
</dbReference>
<evidence type="ECO:0000256" key="4">
    <source>
        <dbReference type="SAM" id="MobiDB-lite"/>
    </source>
</evidence>
<sequence>MGILIGCEKISHEWPNKTVLRDQTIGINEGDRIGIVGKNGDGKSTLLQLIAHELTPNQGTITWRRNLRVGLLAQADSLDDTMSVQRSVVGDMPEYQWAQDTRIREILSALLADIDWGAQMGTLSGGQRRRVDLARVLIGDWDVLLMDEPTNHLDMNAIHWLCEHLRVRWQKNQGALLLVTHDRWFLDEVCLSMWEVHNGLIDPFEGGYSAYIQQRVERQRQQMVSEQRRQNILRKELAWLSRGAQARSTKPKFRVEAARKLIAEDPPLRDSLQLKRLALTRLGKQGIELKDVSYVVEARDVPAAPAAGALSGSHVPAAASAPSSETTIIKPTSWIIGPGDRIGIVGENGAGKTTLLKLMTGKLHPQHGCVKIGKTVRFGFLTQNLDSLRDKQDWRVQEILQQYKQSFDIDGKSYSPQKLLELVGFNIKDFMSRICDLSGGQLRRLALMCVLLEQPNVLILDEPGNDLDTDMLAQLEDLLDSWPGTLLMVTHDRYLMERVCDNQFALIDGTIRHLPGGIDEYFRLCAGRQDRRAEAGREGRGAAASDATGGGGADSAGRTSTATSGDAAASNEAAPTLTAAQIYELKKQHASTERKMKTAQANIAEIKQTMLQIDPTDYVKLEELQTRLEAERARLDDLETQWLTLEETLETDHA</sequence>
<dbReference type="InterPro" id="IPR003439">
    <property type="entry name" value="ABC_transporter-like_ATP-bd"/>
</dbReference>
<evidence type="ECO:0000256" key="2">
    <source>
        <dbReference type="ARBA" id="ARBA00022840"/>
    </source>
</evidence>
<dbReference type="EMBL" id="LSCR01000029">
    <property type="protein sequence ID" value="KXB33784.1"/>
    <property type="molecule type" value="Genomic_DNA"/>
</dbReference>
<dbReference type="Pfam" id="PF12848">
    <property type="entry name" value="ABC_tran_Xtn"/>
    <property type="match status" value="1"/>
</dbReference>
<organism evidence="6 7">
    <name type="scientific">Atopobium deltae</name>
    <dbReference type="NCBI Taxonomy" id="1393034"/>
    <lineage>
        <taxon>Bacteria</taxon>
        <taxon>Bacillati</taxon>
        <taxon>Actinomycetota</taxon>
        <taxon>Coriobacteriia</taxon>
        <taxon>Coriobacteriales</taxon>
        <taxon>Atopobiaceae</taxon>
        <taxon>Atopobium</taxon>
    </lineage>
</organism>
<dbReference type="PANTHER" id="PTHR42855:SF1">
    <property type="entry name" value="ABC TRANSPORTER DOMAIN-CONTAINING PROTEIN"/>
    <property type="match status" value="1"/>
</dbReference>
<keyword evidence="3" id="KW-0175">Coiled coil</keyword>
<dbReference type="PROSITE" id="PS00211">
    <property type="entry name" value="ABC_TRANSPORTER_1"/>
    <property type="match status" value="1"/>
</dbReference>
<dbReference type="Gene3D" id="3.40.50.300">
    <property type="entry name" value="P-loop containing nucleotide triphosphate hydrolases"/>
    <property type="match status" value="2"/>
</dbReference>
<reference evidence="7" key="1">
    <citation type="submission" date="2016-01" db="EMBL/GenBank/DDBJ databases">
        <authorList>
            <person name="Mitreva M."/>
            <person name="Pepin K.H."/>
            <person name="Mihindukulasuriya K.A."/>
            <person name="Fulton R."/>
            <person name="Fronick C."/>
            <person name="O'Laughlin M."/>
            <person name="Miner T."/>
            <person name="Herter B."/>
            <person name="Rosa B.A."/>
            <person name="Cordes M."/>
            <person name="Tomlinson C."/>
            <person name="Wollam A."/>
            <person name="Palsikar V.B."/>
            <person name="Mardis E.R."/>
            <person name="Wilson R.K."/>
        </authorList>
    </citation>
    <scope>NUCLEOTIDE SEQUENCE [LARGE SCALE GENOMIC DNA]</scope>
    <source>
        <strain evidence="7">DNF00019</strain>
    </source>
</reference>
<dbReference type="SMART" id="SM00382">
    <property type="entry name" value="AAA"/>
    <property type="match status" value="2"/>
</dbReference>
<dbReference type="GO" id="GO:0016887">
    <property type="term" value="F:ATP hydrolysis activity"/>
    <property type="evidence" value="ECO:0007669"/>
    <property type="project" value="InterPro"/>
</dbReference>
<evidence type="ECO:0000313" key="6">
    <source>
        <dbReference type="EMBL" id="KXB33784.1"/>
    </source>
</evidence>
<dbReference type="InterPro" id="IPR017871">
    <property type="entry name" value="ABC_transporter-like_CS"/>
</dbReference>
<protein>
    <submittedName>
        <fullName evidence="6">ABC transporter, ATP-binding protein</fullName>
    </submittedName>
</protein>
<dbReference type="STRING" id="1393034.HMPREF3192_01012"/>
<dbReference type="InterPro" id="IPR051309">
    <property type="entry name" value="ABCF_ATPase"/>
</dbReference>
<dbReference type="InterPro" id="IPR003593">
    <property type="entry name" value="AAA+_ATPase"/>
</dbReference>
<feature type="domain" description="ABC transporter" evidence="5">
    <location>
        <begin position="5"/>
        <end position="223"/>
    </location>
</feature>
<proteinExistence type="predicted"/>
<dbReference type="PATRIC" id="fig|1393034.3.peg.977"/>